<feature type="compositionally biased region" description="Low complexity" evidence="2">
    <location>
        <begin position="469"/>
        <end position="480"/>
    </location>
</feature>
<comment type="catalytic activity">
    <reaction evidence="1">
        <text>ATP + H2O = ADP + phosphate + H(+)</text>
        <dbReference type="Rhea" id="RHEA:13065"/>
        <dbReference type="ChEBI" id="CHEBI:15377"/>
        <dbReference type="ChEBI" id="CHEBI:15378"/>
        <dbReference type="ChEBI" id="CHEBI:30616"/>
        <dbReference type="ChEBI" id="CHEBI:43474"/>
        <dbReference type="ChEBI" id="CHEBI:456216"/>
        <dbReference type="EC" id="3.6.4.12"/>
    </reaction>
    <physiologicalReaction direction="left-to-right" evidence="1">
        <dbReference type="Rhea" id="RHEA:13066"/>
    </physiologicalReaction>
</comment>
<dbReference type="InterPro" id="IPR041677">
    <property type="entry name" value="DNA2/NAM7_AAA_11"/>
</dbReference>
<feature type="compositionally biased region" description="Basic and acidic residues" evidence="2">
    <location>
        <begin position="269"/>
        <end position="282"/>
    </location>
</feature>
<dbReference type="Gene3D" id="3.40.50.300">
    <property type="entry name" value="P-loop containing nucleotide triphosphate hydrolases"/>
    <property type="match status" value="2"/>
</dbReference>
<feature type="compositionally biased region" description="Basic and acidic residues" evidence="2">
    <location>
        <begin position="329"/>
        <end position="342"/>
    </location>
</feature>
<comment type="caution">
    <text evidence="4">The sequence shown here is derived from an EMBL/GenBank/DDBJ whole genome shotgun (WGS) entry which is preliminary data.</text>
</comment>
<dbReference type="GO" id="GO:0001147">
    <property type="term" value="F:transcription termination site sequence-specific DNA binding"/>
    <property type="evidence" value="ECO:0007669"/>
    <property type="project" value="TreeGrafter"/>
</dbReference>
<keyword evidence="4" id="KW-0378">Hydrolase</keyword>
<organism evidence="4 5">
    <name type="scientific">Acipenser ruthenus</name>
    <name type="common">Sterlet sturgeon</name>
    <dbReference type="NCBI Taxonomy" id="7906"/>
    <lineage>
        <taxon>Eukaryota</taxon>
        <taxon>Metazoa</taxon>
        <taxon>Chordata</taxon>
        <taxon>Craniata</taxon>
        <taxon>Vertebrata</taxon>
        <taxon>Euteleostomi</taxon>
        <taxon>Actinopterygii</taxon>
        <taxon>Chondrostei</taxon>
        <taxon>Acipenseriformes</taxon>
        <taxon>Acipenseridae</taxon>
        <taxon>Acipenser</taxon>
    </lineage>
</organism>
<dbReference type="Pfam" id="PF13087">
    <property type="entry name" value="AAA_12"/>
    <property type="match status" value="1"/>
</dbReference>
<feature type="region of interest" description="Disordered" evidence="2">
    <location>
        <begin position="807"/>
        <end position="872"/>
    </location>
</feature>
<proteinExistence type="predicted"/>
<dbReference type="InterPro" id="IPR041679">
    <property type="entry name" value="DNA2/NAM7-like_C"/>
</dbReference>
<evidence type="ECO:0000256" key="2">
    <source>
        <dbReference type="SAM" id="MobiDB-lite"/>
    </source>
</evidence>
<dbReference type="GO" id="GO:0016604">
    <property type="term" value="C:nuclear body"/>
    <property type="evidence" value="ECO:0007669"/>
    <property type="project" value="TreeGrafter"/>
</dbReference>
<feature type="compositionally biased region" description="Basic and acidic residues" evidence="2">
    <location>
        <begin position="603"/>
        <end position="622"/>
    </location>
</feature>
<dbReference type="EMBL" id="SCEB01003202">
    <property type="protein sequence ID" value="RXM94600.1"/>
    <property type="molecule type" value="Genomic_DNA"/>
</dbReference>
<feature type="compositionally biased region" description="Polar residues" evidence="2">
    <location>
        <begin position="807"/>
        <end position="823"/>
    </location>
</feature>
<keyword evidence="4" id="KW-0347">Helicase</keyword>
<dbReference type="GO" id="GO:0003678">
    <property type="term" value="F:DNA helicase activity"/>
    <property type="evidence" value="ECO:0007669"/>
    <property type="project" value="UniProtKB-EC"/>
</dbReference>
<dbReference type="Proteomes" id="UP000289886">
    <property type="component" value="Unassembled WGS sequence"/>
</dbReference>
<reference evidence="4 5" key="1">
    <citation type="submission" date="2019-01" db="EMBL/GenBank/DDBJ databases">
        <title>Draft Genome and Complete Hox-Cluster Characterization of the Sterlet Sturgeon (Acipenser ruthenus).</title>
        <authorList>
            <person name="Wei Q."/>
        </authorList>
    </citation>
    <scope>NUCLEOTIDE SEQUENCE [LARGE SCALE GENOMIC DNA]</scope>
    <source>
        <strain evidence="4">WHYD16114868_AA</strain>
        <tissue evidence="4">Blood</tissue>
    </source>
</reference>
<feature type="compositionally biased region" description="Pro residues" evidence="2">
    <location>
        <begin position="836"/>
        <end position="849"/>
    </location>
</feature>
<evidence type="ECO:0000256" key="1">
    <source>
        <dbReference type="ARBA" id="ARBA00048432"/>
    </source>
</evidence>
<protein>
    <submittedName>
        <fullName evidence="4">Putative helicase senataxin</fullName>
    </submittedName>
</protein>
<dbReference type="PANTHER" id="PTHR10887">
    <property type="entry name" value="DNA2/NAM7 HELICASE FAMILY"/>
    <property type="match status" value="1"/>
</dbReference>
<dbReference type="Pfam" id="PF13086">
    <property type="entry name" value="AAA_11"/>
    <property type="match status" value="1"/>
</dbReference>
<dbReference type="InterPro" id="IPR047187">
    <property type="entry name" value="SF1_C_Upf1"/>
</dbReference>
<sequence>MATVDECTASAPWRSVSLTHVEYPTGNCRFETWICFQTVQLSQCSELESGCFGFGIPAAEWTQPSGSCHIKEKNDGSPGSKKQMLGHNISKEKRMGFSLEPTEKKEMDAPECLKSFPVKIKQENTETNKQLSIVQCFDTESGSDNEDDVPLMVIKSNLEKKRMFSKEVNQNPLTDSQVDRDLGLLSLTALSKSFSFPLDSSQESSVRQLPDRIERKVRSNVRNIQKAQEEDDLIILENPVIIISDSDSAKEENDLHVGKNKVQQSAKPEPSDVKIAEKDLDRGSSPPLYNEYDSQLFEFETEDEVFSAWDDSQMDNALASPETEQESLESSKKRNSSLEKSPDLNGMYNDWGYDTDYVPDDVIEKAAEQAEKQLMREQEAVHVENTSEVSTPVFYGVKRKSSTDISPDMGSKSGRQPDKNAMPSTSSTPCLTLAQKLANKRESCGNKVTSKISNFVTSPKAAQNERKATTAASSRSTAVSCKTTSPAIVPPKKVRQREEPKSTAEKLGLKKKERKAFDLSQRSLDCVAELRNYGQHLQVEKQKRRRKSKKCQNTMLISPQKLVVKGNKKLLASQDLQFFRQSRPKKSEQVREPSKSNASEVTRPPEREGADRDGDDFFHLTRPDPASAEINDPEVQSSEKPGAAAGSHTVYLSKTFHQRGHGFPQMECQKIVVMESKEEIKPNDVNEDSKHDDDDDDQMCLTQMDPIDMDLCSQLEYANDYFAGTQRDPVDMEIDEPGNEMHAIDSPSVESFKTGQVDNIAAVCSAAAEILKSTSSKPKDDHLFLKPGMPLSLIKIAKPSTTKIYTPSSRSATLAQELDNPTKTPKAGLRNKLCPMLPPRKPSVPPPECRQPALPKQPAPISSYKHPSRDVSQVKRAPVDVRPMSSVVQQPPKNISSSQQYDLSFLIQQILEWNHEMFENFSQFGTPDNLCTFPLKEVPEKFSSFDEYFATFYPLLMVNTFEELVQEWQKNMKSRKGIEKMLNLNGIEYQNRVSCASFSVPLHKSEVDRQQYPKEDDLVFLWLPQHVHAYTSEEREVMEPVAHFGCVSGSNVSAAGQNDSKAILYITIKTRGNVSAVHDQPVKCVVIGSLISTLRAFKALYSLRNNVMARAILGPHVSFFRPGQENKVVNLSILEYNDEQQKAINSAIAMVKQPQRTPKICLIHGPPGTGKTKTIVGLLESIFSEDQENSIPVENRRLKGRKPRVLLCAPSNAAVDHLMKKIILDFKEKSRDHKNPLGNCGDINLVRLGMEKAISKDLLGFSLDNQTKIRTQRGQTVQDTNIYRRKEDLDQQIDNLSRQCAMHQKVREKTRSRKQEVQARVLQDAHVICCTLSTSGSILLESAFRRLGHDPFSCVIVDEAGQATEMETLIPLTYRCPALVLVGDPEQLPPTVISQKAREKRYDQSLMARLWKCLHRETKQNPGIQTPINFLSTQYRMHPDICEFPSKYIYKRALKTDGNTAEKRCGTSWPFQPYRLFDVTDGYETKAGESFHNDQEVKLVMQLIKLIVEKQKGRVGVITHYSAQKQRIKDCINREGSKLFQFVEVDTVDGFQGREKDCIIVSCVRASNTQGSIGFLGNRQRLNVTITRAKCSLFILGHLKTLMDHRDWGALIQDAHKRGTIIKTREKDYKTDAVQIFKPEPGLLRSFSYPPVESRLPSKPVVVQTMATASNDKPVSRVLAPTLPAANNPTQVTRRRASDTQGSLLAQPPVPAKPSTSERPRDPRLSSRAKEEASKEKNQPSNNKATAKGPQPSVSTTSHPNSRVSGANNSTISYTAGNTPSARPPPPSAYKNDQDYRHPSRNGEGSRSGPDDHRKDTQSSSGQHNRLPQKRPSNASCTHPLAKRKSR</sequence>
<dbReference type="InterPro" id="IPR045055">
    <property type="entry name" value="DNA2/NAM7-like"/>
</dbReference>
<evidence type="ECO:0000313" key="5">
    <source>
        <dbReference type="Proteomes" id="UP000289886"/>
    </source>
</evidence>
<feature type="region of interest" description="Disordered" evidence="2">
    <location>
        <begin position="247"/>
        <end position="289"/>
    </location>
</feature>
<feature type="compositionally biased region" description="Basic and acidic residues" evidence="2">
    <location>
        <begin position="1716"/>
        <end position="1738"/>
    </location>
</feature>
<keyword evidence="5" id="KW-1185">Reference proteome</keyword>
<dbReference type="InterPro" id="IPR014001">
    <property type="entry name" value="Helicase_ATP-bd"/>
</dbReference>
<feature type="region of interest" description="Disordered" evidence="2">
    <location>
        <begin position="399"/>
        <end position="429"/>
    </location>
</feature>
<name>A0A444V2H0_ACIRT</name>
<evidence type="ECO:0000259" key="3">
    <source>
        <dbReference type="SMART" id="SM00487"/>
    </source>
</evidence>
<feature type="region of interest" description="Disordered" evidence="2">
    <location>
        <begin position="1673"/>
        <end position="1847"/>
    </location>
</feature>
<dbReference type="CDD" id="cd18808">
    <property type="entry name" value="SF1_C_Upf1"/>
    <property type="match status" value="1"/>
</dbReference>
<dbReference type="CDD" id="cd18042">
    <property type="entry name" value="DEXXQc_SETX"/>
    <property type="match status" value="1"/>
</dbReference>
<keyword evidence="4" id="KW-0067">ATP-binding</keyword>
<dbReference type="InterPro" id="IPR027417">
    <property type="entry name" value="P-loop_NTPase"/>
</dbReference>
<evidence type="ECO:0000313" key="4">
    <source>
        <dbReference type="EMBL" id="RXM94600.1"/>
    </source>
</evidence>
<feature type="compositionally biased region" description="Polar residues" evidence="2">
    <location>
        <begin position="1818"/>
        <end position="1837"/>
    </location>
</feature>
<keyword evidence="4" id="KW-0547">Nucleotide-binding</keyword>
<feature type="region of interest" description="Disordered" evidence="2">
    <location>
        <begin position="459"/>
        <end position="484"/>
    </location>
</feature>
<feature type="domain" description="Helicase ATP-binding" evidence="3">
    <location>
        <begin position="1132"/>
        <end position="1405"/>
    </location>
</feature>
<gene>
    <name evidence="4" type="ORF">EOD39_17818</name>
</gene>
<dbReference type="GO" id="GO:0006369">
    <property type="term" value="P:termination of RNA polymerase II transcription"/>
    <property type="evidence" value="ECO:0007669"/>
    <property type="project" value="TreeGrafter"/>
</dbReference>
<dbReference type="FunFam" id="3.40.50.300:FF:000810">
    <property type="entry name" value="probable helicase senataxin"/>
    <property type="match status" value="1"/>
</dbReference>
<dbReference type="PANTHER" id="PTHR10887:SF495">
    <property type="entry name" value="HELICASE SENATAXIN ISOFORM X1-RELATED"/>
    <property type="match status" value="1"/>
</dbReference>
<feature type="compositionally biased region" description="Polar residues" evidence="2">
    <location>
        <begin position="1752"/>
        <end position="1781"/>
    </location>
</feature>
<dbReference type="SMART" id="SM00487">
    <property type="entry name" value="DEXDc"/>
    <property type="match status" value="1"/>
</dbReference>
<accession>A0A444V2H0</accession>
<feature type="compositionally biased region" description="Basic and acidic residues" evidence="2">
    <location>
        <begin position="247"/>
        <end position="257"/>
    </location>
</feature>
<dbReference type="SUPFAM" id="SSF52540">
    <property type="entry name" value="P-loop containing nucleoside triphosphate hydrolases"/>
    <property type="match status" value="1"/>
</dbReference>
<feature type="compositionally biased region" description="Basic and acidic residues" evidence="2">
    <location>
        <begin position="585"/>
        <end position="594"/>
    </location>
</feature>
<feature type="region of interest" description="Disordered" evidence="2">
    <location>
        <begin position="317"/>
        <end position="348"/>
    </location>
</feature>
<feature type="region of interest" description="Disordered" evidence="2">
    <location>
        <begin position="580"/>
        <end position="646"/>
    </location>
</feature>